<dbReference type="Pfam" id="PF03876">
    <property type="entry name" value="SHS2_Rpb7-N"/>
    <property type="match status" value="1"/>
</dbReference>
<comment type="similarity">
    <text evidence="2">Belongs to the eukaryotic RPB7/RPC8 RNA polymerase subunit family.</text>
</comment>
<dbReference type="CDD" id="cd04330">
    <property type="entry name" value="RNAP_III_Rpc25_N"/>
    <property type="match status" value="1"/>
</dbReference>
<dbReference type="Gene3D" id="2.40.50.140">
    <property type="entry name" value="Nucleic acid-binding proteins"/>
    <property type="match status" value="1"/>
</dbReference>
<keyword evidence="11" id="KW-1185">Reference proteome</keyword>
<dbReference type="Proteomes" id="UP001172159">
    <property type="component" value="Unassembled WGS sequence"/>
</dbReference>
<evidence type="ECO:0000256" key="6">
    <source>
        <dbReference type="RuleBase" id="RU369086"/>
    </source>
</evidence>
<evidence type="ECO:0000256" key="1">
    <source>
        <dbReference type="ARBA" id="ARBA00004123"/>
    </source>
</evidence>
<dbReference type="AlphaFoldDB" id="A0AA40DZN5"/>
<dbReference type="SUPFAM" id="SSF50249">
    <property type="entry name" value="Nucleic acid-binding proteins"/>
    <property type="match status" value="1"/>
</dbReference>
<comment type="function">
    <text evidence="6">DNA-dependent RNA polymerase which catalyzes the transcription of DNA into RNA using the four ribonucleoside triphosphates as substrates.</text>
</comment>
<dbReference type="GO" id="GO:0005666">
    <property type="term" value="C:RNA polymerase III complex"/>
    <property type="evidence" value="ECO:0007669"/>
    <property type="project" value="TreeGrafter"/>
</dbReference>
<protein>
    <recommendedName>
        <fullName evidence="6">DNA-directed RNA polymerase subunit</fullName>
    </recommendedName>
</protein>
<sequence>MWILTKIADLVQLKPQDFNKPSIEAIEDKINEKYANKVIPNIGLCICVWDITNASEGLIGQYDGHVNINVEFHMVVFRPHKDEVIQARIDKQTSEGIRLVTPFFNDIWVPSTELPENSEFAEAEKLWIWNCDDQQLYFDTHETVRFQVIEEKWHTQAPTKPNESADSNAPTKTRHQPPYSIVGTMAAPGLGCCLWWE</sequence>
<dbReference type="EMBL" id="JAUKTV010000013">
    <property type="protein sequence ID" value="KAK0718911.1"/>
    <property type="molecule type" value="Genomic_DNA"/>
</dbReference>
<name>A0AA40DZN5_9PEZI</name>
<proteinExistence type="inferred from homology"/>
<dbReference type="FunFam" id="2.40.50.140:FF:000221">
    <property type="entry name" value="DNA-directed RNA polymerase III subunit"/>
    <property type="match status" value="1"/>
</dbReference>
<evidence type="ECO:0000256" key="4">
    <source>
        <dbReference type="ARBA" id="ARBA00023163"/>
    </source>
</evidence>
<keyword evidence="5 6" id="KW-0539">Nucleus</keyword>
<evidence type="ECO:0000256" key="7">
    <source>
        <dbReference type="SAM" id="MobiDB-lite"/>
    </source>
</evidence>
<gene>
    <name evidence="10" type="ORF">B0T21DRAFT_404280</name>
</gene>
<evidence type="ECO:0000256" key="5">
    <source>
        <dbReference type="ARBA" id="ARBA00023242"/>
    </source>
</evidence>
<comment type="caution">
    <text evidence="10">The sequence shown here is derived from an EMBL/GenBank/DDBJ whole genome shotgun (WGS) entry which is preliminary data.</text>
</comment>
<dbReference type="InterPro" id="IPR012340">
    <property type="entry name" value="NA-bd_OB-fold"/>
</dbReference>
<organism evidence="10 11">
    <name type="scientific">Apiosordaria backusii</name>
    <dbReference type="NCBI Taxonomy" id="314023"/>
    <lineage>
        <taxon>Eukaryota</taxon>
        <taxon>Fungi</taxon>
        <taxon>Dikarya</taxon>
        <taxon>Ascomycota</taxon>
        <taxon>Pezizomycotina</taxon>
        <taxon>Sordariomycetes</taxon>
        <taxon>Sordariomycetidae</taxon>
        <taxon>Sordariales</taxon>
        <taxon>Lasiosphaeriaceae</taxon>
        <taxon>Apiosordaria</taxon>
    </lineage>
</organism>
<dbReference type="Gene3D" id="3.30.1490.120">
    <property type="entry name" value="RNA polymerase Rpb7-like, N-terminal domain"/>
    <property type="match status" value="1"/>
</dbReference>
<dbReference type="InterPro" id="IPR013238">
    <property type="entry name" value="RNA_pol_III_Rbc25"/>
</dbReference>
<evidence type="ECO:0000256" key="2">
    <source>
        <dbReference type="ARBA" id="ARBA00009307"/>
    </source>
</evidence>
<dbReference type="SUPFAM" id="SSF88798">
    <property type="entry name" value="N-terminal, heterodimerisation domain of RBP7 (RpoE)"/>
    <property type="match status" value="1"/>
</dbReference>
<feature type="compositionally biased region" description="Polar residues" evidence="7">
    <location>
        <begin position="156"/>
        <end position="171"/>
    </location>
</feature>
<feature type="region of interest" description="Disordered" evidence="7">
    <location>
        <begin position="155"/>
        <end position="180"/>
    </location>
</feature>
<dbReference type="InterPro" id="IPR045113">
    <property type="entry name" value="Rpb7-like"/>
</dbReference>
<accession>A0AA40DZN5</accession>
<dbReference type="Pfam" id="PF08292">
    <property type="entry name" value="RNA_pol_Rbc25"/>
    <property type="match status" value="1"/>
</dbReference>
<evidence type="ECO:0000259" key="8">
    <source>
        <dbReference type="Pfam" id="PF03876"/>
    </source>
</evidence>
<evidence type="ECO:0000313" key="11">
    <source>
        <dbReference type="Proteomes" id="UP001172159"/>
    </source>
</evidence>
<dbReference type="PANTHER" id="PTHR12709:SF1">
    <property type="entry name" value="DNA-DIRECTED RNA POLYMERASE III SUBUNIT RPC8"/>
    <property type="match status" value="1"/>
</dbReference>
<comment type="subcellular location">
    <subcellularLocation>
        <location evidence="1 6">Nucleus</location>
    </subcellularLocation>
</comment>
<dbReference type="InterPro" id="IPR005576">
    <property type="entry name" value="Rpb7-like_N"/>
</dbReference>
<evidence type="ECO:0000256" key="3">
    <source>
        <dbReference type="ARBA" id="ARBA00022478"/>
    </source>
</evidence>
<feature type="domain" description="RNA polymerase Rpb7-like N-terminal" evidence="8">
    <location>
        <begin position="9"/>
        <end position="59"/>
    </location>
</feature>
<evidence type="ECO:0000313" key="10">
    <source>
        <dbReference type="EMBL" id="KAK0718911.1"/>
    </source>
</evidence>
<keyword evidence="3 6" id="KW-0240">DNA-directed RNA polymerase</keyword>
<dbReference type="GO" id="GO:0006384">
    <property type="term" value="P:transcription initiation at RNA polymerase III promoter"/>
    <property type="evidence" value="ECO:0007669"/>
    <property type="project" value="TreeGrafter"/>
</dbReference>
<keyword evidence="4 6" id="KW-0804">Transcription</keyword>
<reference evidence="10" key="1">
    <citation type="submission" date="2023-06" db="EMBL/GenBank/DDBJ databases">
        <title>Genome-scale phylogeny and comparative genomics of the fungal order Sordariales.</title>
        <authorList>
            <consortium name="Lawrence Berkeley National Laboratory"/>
            <person name="Hensen N."/>
            <person name="Bonometti L."/>
            <person name="Westerberg I."/>
            <person name="Brannstrom I.O."/>
            <person name="Guillou S."/>
            <person name="Cros-Aarteil S."/>
            <person name="Calhoun S."/>
            <person name="Haridas S."/>
            <person name="Kuo A."/>
            <person name="Mondo S."/>
            <person name="Pangilinan J."/>
            <person name="Riley R."/>
            <person name="Labutti K."/>
            <person name="Andreopoulos B."/>
            <person name="Lipzen A."/>
            <person name="Chen C."/>
            <person name="Yanf M."/>
            <person name="Daum C."/>
            <person name="Ng V."/>
            <person name="Clum A."/>
            <person name="Steindorff A."/>
            <person name="Ohm R."/>
            <person name="Martin F."/>
            <person name="Silar P."/>
            <person name="Natvig D."/>
            <person name="Lalanne C."/>
            <person name="Gautier V."/>
            <person name="Ament-Velasquez S.L."/>
            <person name="Kruys A."/>
            <person name="Hutchinson M.I."/>
            <person name="Powell A.J."/>
            <person name="Barry K."/>
            <person name="Miller A.N."/>
            <person name="Grigoriev I.V."/>
            <person name="Debuchy R."/>
            <person name="Gladieux P."/>
            <person name="Thoren M.H."/>
            <person name="Johannesson H."/>
        </authorList>
    </citation>
    <scope>NUCLEOTIDE SEQUENCE</scope>
    <source>
        <strain evidence="10">CBS 540.89</strain>
    </source>
</reference>
<dbReference type="PANTHER" id="PTHR12709">
    <property type="entry name" value="DNA-DIRECTED RNA POLYMERASE II, III"/>
    <property type="match status" value="1"/>
</dbReference>
<dbReference type="InterPro" id="IPR036898">
    <property type="entry name" value="RNA_pol_Rpb7-like_N_sf"/>
</dbReference>
<evidence type="ECO:0000259" key="9">
    <source>
        <dbReference type="Pfam" id="PF08292"/>
    </source>
</evidence>
<feature type="domain" description="RNA polymerase III subunit Rpc25" evidence="9">
    <location>
        <begin position="83"/>
        <end position="196"/>
    </location>
</feature>